<dbReference type="InterPro" id="IPR008928">
    <property type="entry name" value="6-hairpin_glycosidase_sf"/>
</dbReference>
<dbReference type="OrthoDB" id="10036721at2759"/>
<sequence>MSPGPSTNLMLTMKVNDRVVMPPGVVQPRRVVKITSGGLNTVELKFPKFTLRSDDTSQPEIILDYERAEKGQPIFQIEHAASSAASINFQVFYSESLDAVYDERGDGPSLLFSNAMDTYRSVIHDVAPTTSARTLAARHAQCSQRYQRIRLLTPNASISFSMVGFWDTTHQEVSKSMFRCSDHKLNKIWKQGVRTISMCTVQKNETVPAWDTTTDGTRIYGQHWAPCRQGTRWMDSNVKFEVRIEHQGASWGVYMVANGLVFCLDKQRRTLVASEGLSHEASVFPAVERGRWMIDNALLQSEWLAIETVTRADCASVSINGITVASVSGLNLHPLVGGSENNSGSVAFGGPCGWIGTYRNLLVTDARQSVLYSNSLLRVDEPRTFADFAVGTNDLPCLIDGAKRDRAVFGGDLHISGRAALFSGTSPSAILGSIELLLSHQTSDGYLGNLCPIQAPKHMSDDEPPTYAFYSMSYALLLIVAVKDYWLFTGDTTILSNTWPKAKNMIQFAERFADHRGLIAAPPPLSCEINSPSQTSLYHTDRSIVTFFPLGGPVFGTSAEINLAFYDALMAMALIAPTALEKQKLMQKASALKQAIVQHLWSEETGIVRMSDSSPATGLCAHVNAYGMSLGVSPSHQKDRENLVQPSSKLPPAFRGLEARFDSSGLCSPYSAAFAVEACFKRDDGLGALNLLDRVWGMMVDKTSPDYSGGLWEAMTMDGQPLHKDTSLMHAWSASPVYLMPMYLAGVRPLKAGWKEWEAAPVFAGLEEVEAAVETPAGLLQIHWTFSGNGQTCGFVSIDVPKGTKGYIQPPKGWLIGSGDRTCEFTGSSVLVDSGKIRLLLRQEK</sequence>
<dbReference type="InterPro" id="IPR035398">
    <property type="entry name" value="Bac_rhamnosid_C"/>
</dbReference>
<keyword evidence="3" id="KW-1185">Reference proteome</keyword>
<dbReference type="GO" id="GO:0003824">
    <property type="term" value="F:catalytic activity"/>
    <property type="evidence" value="ECO:0007669"/>
    <property type="project" value="UniProtKB-ARBA"/>
</dbReference>
<proteinExistence type="predicted"/>
<dbReference type="PANTHER" id="PTHR34987">
    <property type="entry name" value="C, PUTATIVE (AFU_ORTHOLOGUE AFUA_3G02880)-RELATED"/>
    <property type="match status" value="1"/>
</dbReference>
<gene>
    <name evidence="2" type="ORF">AWRI4620_LOCUS2273</name>
</gene>
<accession>A0A9N8KHB3</accession>
<reference evidence="2" key="1">
    <citation type="submission" date="2020-06" db="EMBL/GenBank/DDBJ databases">
        <authorList>
            <person name="Onetto C."/>
        </authorList>
    </citation>
    <scope>NUCLEOTIDE SEQUENCE</scope>
</reference>
<dbReference type="Gene3D" id="1.50.10.10">
    <property type="match status" value="1"/>
</dbReference>
<name>A0A9N8KHB3_9PEZI</name>
<dbReference type="InterPro" id="IPR012341">
    <property type="entry name" value="6hp_glycosidase-like_sf"/>
</dbReference>
<comment type="caution">
    <text evidence="2">The sequence shown here is derived from an EMBL/GenBank/DDBJ whole genome shotgun (WGS) entry which is preliminary data.</text>
</comment>
<dbReference type="PANTHER" id="PTHR34987:SF4">
    <property type="entry name" value="ALPHA-L-RHAMNOSIDASE C-TERMINAL DOMAIN-CONTAINING PROTEIN"/>
    <property type="match status" value="1"/>
</dbReference>
<evidence type="ECO:0000259" key="1">
    <source>
        <dbReference type="Pfam" id="PF17390"/>
    </source>
</evidence>
<dbReference type="GO" id="GO:0005975">
    <property type="term" value="P:carbohydrate metabolic process"/>
    <property type="evidence" value="ECO:0007669"/>
    <property type="project" value="InterPro"/>
</dbReference>
<feature type="domain" description="Alpha-L-rhamnosidase C-terminal" evidence="1">
    <location>
        <begin position="746"/>
        <end position="806"/>
    </location>
</feature>
<protein>
    <recommendedName>
        <fullName evidence="1">Alpha-L-rhamnosidase C-terminal domain-containing protein</fullName>
    </recommendedName>
</protein>
<dbReference type="SUPFAM" id="SSF48208">
    <property type="entry name" value="Six-hairpin glycosidases"/>
    <property type="match status" value="1"/>
</dbReference>
<dbReference type="Gene3D" id="2.60.420.10">
    <property type="entry name" value="Maltose phosphorylase, domain 3"/>
    <property type="match status" value="1"/>
</dbReference>
<evidence type="ECO:0000313" key="2">
    <source>
        <dbReference type="EMBL" id="CAD0108018.1"/>
    </source>
</evidence>
<evidence type="ECO:0000313" key="3">
    <source>
        <dbReference type="Proteomes" id="UP000745764"/>
    </source>
</evidence>
<dbReference type="EMBL" id="CAINUL010000002">
    <property type="protein sequence ID" value="CAD0108018.1"/>
    <property type="molecule type" value="Genomic_DNA"/>
</dbReference>
<dbReference type="Proteomes" id="UP000745764">
    <property type="component" value="Unassembled WGS sequence"/>
</dbReference>
<dbReference type="Pfam" id="PF17390">
    <property type="entry name" value="Bac_rhamnosid_C"/>
    <property type="match status" value="1"/>
</dbReference>
<dbReference type="AlphaFoldDB" id="A0A9N8KHB3"/>
<organism evidence="2 3">
    <name type="scientific">Aureobasidium uvarum</name>
    <dbReference type="NCBI Taxonomy" id="2773716"/>
    <lineage>
        <taxon>Eukaryota</taxon>
        <taxon>Fungi</taxon>
        <taxon>Dikarya</taxon>
        <taxon>Ascomycota</taxon>
        <taxon>Pezizomycotina</taxon>
        <taxon>Dothideomycetes</taxon>
        <taxon>Dothideomycetidae</taxon>
        <taxon>Dothideales</taxon>
        <taxon>Saccotheciaceae</taxon>
        <taxon>Aureobasidium</taxon>
    </lineage>
</organism>